<evidence type="ECO:0000313" key="3">
    <source>
        <dbReference type="Proteomes" id="UP000051952"/>
    </source>
</evidence>
<dbReference type="Proteomes" id="UP000051952">
    <property type="component" value="Unassembled WGS sequence"/>
</dbReference>
<accession>A0A0S4JSB0</accession>
<feature type="compositionally biased region" description="Low complexity" evidence="1">
    <location>
        <begin position="609"/>
        <end position="620"/>
    </location>
</feature>
<feature type="compositionally biased region" description="Basic and acidic residues" evidence="1">
    <location>
        <begin position="348"/>
        <end position="361"/>
    </location>
</feature>
<feature type="region of interest" description="Disordered" evidence="1">
    <location>
        <begin position="330"/>
        <end position="364"/>
    </location>
</feature>
<gene>
    <name evidence="2" type="ORF">BSAL_48045</name>
</gene>
<feature type="region of interest" description="Disordered" evidence="1">
    <location>
        <begin position="151"/>
        <end position="175"/>
    </location>
</feature>
<dbReference type="PANTHER" id="PTHR13677">
    <property type="entry name" value="LD41638P"/>
    <property type="match status" value="1"/>
</dbReference>
<feature type="region of interest" description="Disordered" evidence="1">
    <location>
        <begin position="1264"/>
        <end position="1311"/>
    </location>
</feature>
<dbReference type="GO" id="GO:0055037">
    <property type="term" value="C:recycling endosome"/>
    <property type="evidence" value="ECO:0007669"/>
    <property type="project" value="TreeGrafter"/>
</dbReference>
<feature type="region of interest" description="Disordered" evidence="1">
    <location>
        <begin position="587"/>
        <end position="621"/>
    </location>
</feature>
<proteinExistence type="predicted"/>
<dbReference type="GO" id="GO:0005085">
    <property type="term" value="F:guanyl-nucleotide exchange factor activity"/>
    <property type="evidence" value="ECO:0007669"/>
    <property type="project" value="InterPro"/>
</dbReference>
<dbReference type="Gene3D" id="2.30.29.30">
    <property type="entry name" value="Pleckstrin-homology domain (PH domain)/Phosphotyrosine-binding domain (PTB)"/>
    <property type="match status" value="1"/>
</dbReference>
<feature type="compositionally biased region" description="Polar residues" evidence="1">
    <location>
        <begin position="153"/>
        <end position="166"/>
    </location>
</feature>
<feature type="region of interest" description="Disordered" evidence="1">
    <location>
        <begin position="1166"/>
        <end position="1202"/>
    </location>
</feature>
<evidence type="ECO:0000256" key="1">
    <source>
        <dbReference type="SAM" id="MobiDB-lite"/>
    </source>
</evidence>
<dbReference type="PANTHER" id="PTHR13677:SF0">
    <property type="entry name" value="LD41638P"/>
    <property type="match status" value="1"/>
</dbReference>
<dbReference type="InterPro" id="IPR011993">
    <property type="entry name" value="PH-like_dom_sf"/>
</dbReference>
<feature type="compositionally biased region" description="Polar residues" evidence="1">
    <location>
        <begin position="1269"/>
        <end position="1287"/>
    </location>
</feature>
<keyword evidence="3" id="KW-1185">Reference proteome</keyword>
<name>A0A0S4JSB0_BODSA</name>
<dbReference type="InterPro" id="IPR024224">
    <property type="entry name" value="DENND6"/>
</dbReference>
<feature type="region of interest" description="Disordered" evidence="1">
    <location>
        <begin position="704"/>
        <end position="729"/>
    </location>
</feature>
<sequence>MKCVHETQWHFFQQAPQAQNGSITFCVLNEKKKNTQQENPVFILSMAQPHIPQLHLPNQHREQPSLSSEGTSAGDAADDTSTEQSLSPSNIISVSYARFDTRLGNTIAYTYPPSVDLASLVDAKNLQDYCFPDGAHGNMTDTVCATLRRRPCSSASGPSEQQQLHSTSDEGSDANVDDREAYSATFGAVPEGGPIFAFSLYHQKRDASADRGATQRGILILSSQPLCYALQQLAKFFCVPFFDLVPMSEVAAHEMFARALHVSLAETFSVKTGRAEWNVQPKSRITEAVDCALDKRGTMLMSMDKLQCDQRVIRIQMEVVRNDPVTDPHFVRRQVGDANPQRRQRHTSTGDHVHDSHNGDNDDRDDVLFSSELVLPVPLPRNGATLTQQLAFGASLKKLMAWFGGKIAIIHWCIPVMMIGDSASDVSDAVRACILLMQPFDIDVVRFAPYCTLEHVDYFSANMSSSVYLALGATNAYVCHKDFPGAAKCDLRNGKVTFADNGKLASLKHMPKTHPKSFDDLCAAATDPAVAECYIRARCARFNVAIAKQVLTARSGNYYDALCRISNILEQPLDASVRGTIRHCVPRGGGGLNDGGDRASVPADVSTTSAAANDDGSGAALDRDATDSGFLLVDDETTTANRFASPAAALPRNVTGSPPSSPTRSEPSEALPAVDVDANDETTATTHAAGSPDIVEQMLAGIEDSPLSTGGSHHPLTKEDGATTSTPDARRNKLLRDLSSAINMFDEYSKRNHQMIVDVDKWYKDMCHVIHTIAGESEPWHEAMVSELASFSAMNELPPDPSVCYCPSELTGGCTSQQQWDRTQRLRIVQDYKERVFLMVDAISKNNSRALFRKTNRYMADFFHFAGSEGYAIPAQVLLHHTSCKTVWYVQKTKVSAGGSMFLTKNYLLFEAGSFSIRKRHQIVPFDCIRSVAKDRTSAFSTSVKVLIDIPVDAATTSAATSPAVLYHQGLLVITDVHASEGFYQLLHALTHRQRRLVKLMEHFPAPHTIPSRIPLNASPSSSIGSGAAPSMFVPRTIPAGLYSAQEQWFVDEVWENQRLYPIVGWSSKLLLGDPSAFSDFSCTHTIDKDSWRIPDGFQKVYDWRLAKEAREIDSELAVLSDERLLQYSKHPNPFQKLASTSSSSRRGGGSGLAASVRAAVAGLGNSRSETAGHQDADETFNTSGDRSPRGARPAHAFPLPATTPAAAAPRASIEWLYSASWASGTDIFRCEPFLGGTMRRRLWVRVRKLVPASQLFQDAAGAAAGGEQESSNGALLRQRTLSTSSDDVVESPRHIAVGVMTPETEETDEK</sequence>
<evidence type="ECO:0008006" key="4">
    <source>
        <dbReference type="Google" id="ProtNLM"/>
    </source>
</evidence>
<feature type="region of interest" description="Disordered" evidence="1">
    <location>
        <begin position="642"/>
        <end position="678"/>
    </location>
</feature>
<dbReference type="EMBL" id="CYKH01002245">
    <property type="protein sequence ID" value="CUG94410.1"/>
    <property type="molecule type" value="Genomic_DNA"/>
</dbReference>
<protein>
    <recommendedName>
        <fullName evidence="4">Myotubularin phosphatase domain-containing protein</fullName>
    </recommendedName>
</protein>
<reference evidence="3" key="1">
    <citation type="submission" date="2015-09" db="EMBL/GenBank/DDBJ databases">
        <authorList>
            <consortium name="Pathogen Informatics"/>
        </authorList>
    </citation>
    <scope>NUCLEOTIDE SEQUENCE [LARGE SCALE GENOMIC DNA]</scope>
    <source>
        <strain evidence="3">Lake Konstanz</strain>
    </source>
</reference>
<evidence type="ECO:0000313" key="2">
    <source>
        <dbReference type="EMBL" id="CUG94410.1"/>
    </source>
</evidence>
<feature type="region of interest" description="Disordered" evidence="1">
    <location>
        <begin position="59"/>
        <end position="87"/>
    </location>
</feature>
<dbReference type="VEuPathDB" id="TriTrypDB:BSAL_48045"/>
<organism evidence="2 3">
    <name type="scientific">Bodo saltans</name>
    <name type="common">Flagellated protozoan</name>
    <dbReference type="NCBI Taxonomy" id="75058"/>
    <lineage>
        <taxon>Eukaryota</taxon>
        <taxon>Discoba</taxon>
        <taxon>Euglenozoa</taxon>
        <taxon>Kinetoplastea</taxon>
        <taxon>Metakinetoplastina</taxon>
        <taxon>Eubodonida</taxon>
        <taxon>Bodonidae</taxon>
        <taxon>Bodo</taxon>
    </lineage>
</organism>